<sequence length="528" mass="58688">MLTYASLIFRSLSLGRPVALLQNAEPMQVDGIQLGLDEYHAGEPAVEEPMTIVHNPTLELESYAASYTGLAKLNRLMFIADRCPVLRVEALRMALDHVMGTLNVAKYNEIHRKLREALSRGPPGDASMGNAAGPGDIPDVAEGSEIPPIDNQWIDSRSKQTALKTEKLDTDLKNYKANSIKESIRRGTDDLGEHYLDCGDLNNALRCFGRARDYCTSGKHIVDYCLNVTRVAVYLQNWQHVECYVAKAENTPEVAEATSSSGQAAANASNAGNAALSGRDTISPVVINKLRCCNGLANLATRKYKKAALHFLQANAYNCEFPDIMAARDVAIYAGLCALASFDRAELAKNIIQQQNFKQFLELDPQLRELIQHFYESRYGQCLVLLDQIRDNLLLDIYLAPHVTSLYAQIRNRAWIQYFSPYLTADMNMMAAAFNTSVQQVEEEMMQLVLDNQIQARIDSHNKVVYAKDVDPRSSTFEKCVQIGDEFERKTKALILRAALIKNRICVTCPPRGSGSGQVTNGDGERLL</sequence>
<dbReference type="EMBL" id="MNPL01004599">
    <property type="protein sequence ID" value="OQR76628.1"/>
    <property type="molecule type" value="Genomic_DNA"/>
</dbReference>
<dbReference type="GO" id="GO:0005737">
    <property type="term" value="C:cytoplasm"/>
    <property type="evidence" value="ECO:0007669"/>
    <property type="project" value="UniProtKB-SubCell"/>
</dbReference>
<keyword evidence="6" id="KW-0539">Nucleus</keyword>
<evidence type="ECO:0000256" key="7">
    <source>
        <dbReference type="SAM" id="MobiDB-lite"/>
    </source>
</evidence>
<dbReference type="PANTHER" id="PTHR14145:SF2">
    <property type="entry name" value="COP9 SIGNALOSOME COMPLEX SUBUNIT 1"/>
    <property type="match status" value="1"/>
</dbReference>
<dbReference type="GO" id="GO:0008180">
    <property type="term" value="C:COP9 signalosome"/>
    <property type="evidence" value="ECO:0007669"/>
    <property type="project" value="UniProtKB-KW"/>
</dbReference>
<evidence type="ECO:0000256" key="2">
    <source>
        <dbReference type="ARBA" id="ARBA00004496"/>
    </source>
</evidence>
<accession>A0A1V9XTD5</accession>
<evidence type="ECO:0000259" key="8">
    <source>
        <dbReference type="PROSITE" id="PS50250"/>
    </source>
</evidence>
<dbReference type="Gene3D" id="1.25.40.570">
    <property type="match status" value="1"/>
</dbReference>
<dbReference type="Pfam" id="PF10602">
    <property type="entry name" value="RPN7"/>
    <property type="match status" value="1"/>
</dbReference>
<dbReference type="Proteomes" id="UP000192247">
    <property type="component" value="Unassembled WGS sequence"/>
</dbReference>
<dbReference type="PROSITE" id="PS50250">
    <property type="entry name" value="PCI"/>
    <property type="match status" value="1"/>
</dbReference>
<dbReference type="InterPro" id="IPR045135">
    <property type="entry name" value="Rpn7_N"/>
</dbReference>
<feature type="domain" description="PCI" evidence="8">
    <location>
        <begin position="307"/>
        <end position="472"/>
    </location>
</feature>
<evidence type="ECO:0000256" key="3">
    <source>
        <dbReference type="ARBA" id="ARBA00008793"/>
    </source>
</evidence>
<dbReference type="AlphaFoldDB" id="A0A1V9XTD5"/>
<evidence type="ECO:0000313" key="9">
    <source>
        <dbReference type="EMBL" id="OQR76628.1"/>
    </source>
</evidence>
<reference evidence="9 10" key="1">
    <citation type="journal article" date="2017" name="Gigascience">
        <title>Draft genome of the honey bee ectoparasitic mite, Tropilaelaps mercedesae, is shaped by the parasitic life history.</title>
        <authorList>
            <person name="Dong X."/>
            <person name="Armstrong S.D."/>
            <person name="Xia D."/>
            <person name="Makepeace B.L."/>
            <person name="Darby A.C."/>
            <person name="Kadowaki T."/>
        </authorList>
    </citation>
    <scope>NUCLEOTIDE SEQUENCE [LARGE SCALE GENOMIC DNA]</scope>
    <source>
        <strain evidence="9">Wuxi-XJTLU</strain>
    </source>
</reference>
<dbReference type="InterPro" id="IPR048624">
    <property type="entry name" value="CSN1_C"/>
</dbReference>
<comment type="subcellular location">
    <subcellularLocation>
        <location evidence="2">Cytoplasm</location>
    </subcellularLocation>
    <subcellularLocation>
        <location evidence="1">Nucleus</location>
    </subcellularLocation>
</comment>
<evidence type="ECO:0000256" key="4">
    <source>
        <dbReference type="ARBA" id="ARBA00022490"/>
    </source>
</evidence>
<keyword evidence="5" id="KW-0736">Signalosome</keyword>
<evidence type="ECO:0000256" key="1">
    <source>
        <dbReference type="ARBA" id="ARBA00004123"/>
    </source>
</evidence>
<gene>
    <name evidence="9" type="ORF">BIW11_07661</name>
</gene>
<proteinExistence type="inferred from homology"/>
<dbReference type="FunCoup" id="A0A1V9XTD5">
    <property type="interactions" value="1519"/>
</dbReference>
<evidence type="ECO:0000313" key="10">
    <source>
        <dbReference type="Proteomes" id="UP000192247"/>
    </source>
</evidence>
<protein>
    <submittedName>
        <fullName evidence="9">COP9 signalosome complex subunit 1-like</fullName>
    </submittedName>
</protein>
<keyword evidence="10" id="KW-1185">Reference proteome</keyword>
<dbReference type="PANTHER" id="PTHR14145">
    <property type="entry name" value="26S PROTESOME SUBUNIT 6"/>
    <property type="match status" value="1"/>
</dbReference>
<dbReference type="InterPro" id="IPR036390">
    <property type="entry name" value="WH_DNA-bd_sf"/>
</dbReference>
<dbReference type="Pfam" id="PF21151">
    <property type="entry name" value="CSN1_C"/>
    <property type="match status" value="1"/>
</dbReference>
<dbReference type="SUPFAM" id="SSF46785">
    <property type="entry name" value="Winged helix' DNA-binding domain"/>
    <property type="match status" value="1"/>
</dbReference>
<name>A0A1V9XTD5_9ACAR</name>
<dbReference type="InParanoid" id="A0A1V9XTD5"/>
<dbReference type="Pfam" id="PF01399">
    <property type="entry name" value="PCI"/>
    <property type="match status" value="1"/>
</dbReference>
<dbReference type="InterPro" id="IPR000717">
    <property type="entry name" value="PCI_dom"/>
</dbReference>
<comment type="caution">
    <text evidence="9">The sequence shown here is derived from an EMBL/GenBank/DDBJ whole genome shotgun (WGS) entry which is preliminary data.</text>
</comment>
<feature type="region of interest" description="Disordered" evidence="7">
    <location>
        <begin position="118"/>
        <end position="142"/>
    </location>
</feature>
<dbReference type="STRING" id="418985.A0A1V9XTD5"/>
<comment type="similarity">
    <text evidence="3">Belongs to the CSN1 family.</text>
</comment>
<organism evidence="9 10">
    <name type="scientific">Tropilaelaps mercedesae</name>
    <dbReference type="NCBI Taxonomy" id="418985"/>
    <lineage>
        <taxon>Eukaryota</taxon>
        <taxon>Metazoa</taxon>
        <taxon>Ecdysozoa</taxon>
        <taxon>Arthropoda</taxon>
        <taxon>Chelicerata</taxon>
        <taxon>Arachnida</taxon>
        <taxon>Acari</taxon>
        <taxon>Parasitiformes</taxon>
        <taxon>Mesostigmata</taxon>
        <taxon>Gamasina</taxon>
        <taxon>Dermanyssoidea</taxon>
        <taxon>Laelapidae</taxon>
        <taxon>Tropilaelaps</taxon>
    </lineage>
</organism>
<dbReference type="OrthoDB" id="422427at2759"/>
<evidence type="ECO:0000256" key="5">
    <source>
        <dbReference type="ARBA" id="ARBA00022790"/>
    </source>
</evidence>
<dbReference type="SMART" id="SM00088">
    <property type="entry name" value="PINT"/>
    <property type="match status" value="1"/>
</dbReference>
<dbReference type="InterPro" id="IPR019585">
    <property type="entry name" value="Rpn7/CSN1"/>
</dbReference>
<evidence type="ECO:0000256" key="6">
    <source>
        <dbReference type="ARBA" id="ARBA00023242"/>
    </source>
</evidence>
<keyword evidence="4" id="KW-0963">Cytoplasm</keyword>